<accession>A0A8T0EG36</accession>
<feature type="region of interest" description="Disordered" evidence="1">
    <location>
        <begin position="131"/>
        <end position="151"/>
    </location>
</feature>
<evidence type="ECO:0000313" key="4">
    <source>
        <dbReference type="Proteomes" id="UP000807504"/>
    </source>
</evidence>
<evidence type="ECO:0000256" key="2">
    <source>
        <dbReference type="SAM" id="SignalP"/>
    </source>
</evidence>
<organism evidence="3 4">
    <name type="scientific">Argiope bruennichi</name>
    <name type="common">Wasp spider</name>
    <name type="synonym">Aranea bruennichi</name>
    <dbReference type="NCBI Taxonomy" id="94029"/>
    <lineage>
        <taxon>Eukaryota</taxon>
        <taxon>Metazoa</taxon>
        <taxon>Ecdysozoa</taxon>
        <taxon>Arthropoda</taxon>
        <taxon>Chelicerata</taxon>
        <taxon>Arachnida</taxon>
        <taxon>Araneae</taxon>
        <taxon>Araneomorphae</taxon>
        <taxon>Entelegynae</taxon>
        <taxon>Araneoidea</taxon>
        <taxon>Araneidae</taxon>
        <taxon>Argiope</taxon>
    </lineage>
</organism>
<keyword evidence="2" id="KW-0732">Signal</keyword>
<feature type="signal peptide" evidence="2">
    <location>
        <begin position="1"/>
        <end position="18"/>
    </location>
</feature>
<name>A0A8T0EG36_ARGBR</name>
<sequence length="167" mass="18070">MNTIIFASLLLSAVTAHAYPYLSHPEASSAYAYDSHGHLLSAHDSHGSGVYGSHGLQKDSGIAVHDSHAISSHADRKAHEVDSDHYNKYKNVGAYSHEKGDGFEKTYHYEKVNGHHDIVADHDALKTSYGNHGAKSYHDSRDHGASGHSSYGSYNKYGANGFGSTDI</sequence>
<keyword evidence="4" id="KW-1185">Reference proteome</keyword>
<dbReference type="Proteomes" id="UP000807504">
    <property type="component" value="Unassembled WGS sequence"/>
</dbReference>
<gene>
    <name evidence="3" type="ORF">HNY73_019057</name>
</gene>
<feature type="compositionally biased region" description="Basic and acidic residues" evidence="1">
    <location>
        <begin position="136"/>
        <end position="145"/>
    </location>
</feature>
<dbReference type="AlphaFoldDB" id="A0A8T0EG36"/>
<reference evidence="3" key="2">
    <citation type="submission" date="2020-06" db="EMBL/GenBank/DDBJ databases">
        <authorList>
            <person name="Sheffer M."/>
        </authorList>
    </citation>
    <scope>NUCLEOTIDE SEQUENCE</scope>
</reference>
<comment type="caution">
    <text evidence="3">The sequence shown here is derived from an EMBL/GenBank/DDBJ whole genome shotgun (WGS) entry which is preliminary data.</text>
</comment>
<feature type="chain" id="PRO_5035798228" evidence="2">
    <location>
        <begin position="19"/>
        <end position="167"/>
    </location>
</feature>
<reference evidence="3" key="1">
    <citation type="journal article" date="2020" name="bioRxiv">
        <title>Chromosome-level reference genome of the European wasp spider Argiope bruennichi: a resource for studies on range expansion and evolutionary adaptation.</title>
        <authorList>
            <person name="Sheffer M.M."/>
            <person name="Hoppe A."/>
            <person name="Krehenwinkel H."/>
            <person name="Uhl G."/>
            <person name="Kuss A.W."/>
            <person name="Jensen L."/>
            <person name="Jensen C."/>
            <person name="Gillespie R.G."/>
            <person name="Hoff K.J."/>
            <person name="Prost S."/>
        </authorList>
    </citation>
    <scope>NUCLEOTIDE SEQUENCE</scope>
</reference>
<protein>
    <submittedName>
        <fullName evidence="3">Uncharacterized protein</fullName>
    </submittedName>
</protein>
<evidence type="ECO:0000256" key="1">
    <source>
        <dbReference type="SAM" id="MobiDB-lite"/>
    </source>
</evidence>
<dbReference type="EMBL" id="JABXBU010002228">
    <property type="protein sequence ID" value="KAF8771677.1"/>
    <property type="molecule type" value="Genomic_DNA"/>
</dbReference>
<proteinExistence type="predicted"/>
<evidence type="ECO:0000313" key="3">
    <source>
        <dbReference type="EMBL" id="KAF8771677.1"/>
    </source>
</evidence>